<gene>
    <name evidence="1" type="ORF">MU848_02120</name>
</gene>
<evidence type="ECO:0000313" key="1">
    <source>
        <dbReference type="EMBL" id="MCK0530374.1"/>
    </source>
</evidence>
<sequence length="96" mass="11056">MIVDDIYTFFRAVGATSSHAQFSVQHMGHSRRYYDYLRCSRAQPNVRAVLRLALTLLDMALDSDLTPDQNRRASGLGKRAFAYVIRRCRPNHPSKR</sequence>
<dbReference type="EMBL" id="JALKHS010000004">
    <property type="protein sequence ID" value="MCK0530374.1"/>
    <property type="molecule type" value="Genomic_DNA"/>
</dbReference>
<comment type="caution">
    <text evidence="1">The sequence shown here is derived from an EMBL/GenBank/DDBJ whole genome shotgun (WGS) entry which is preliminary data.</text>
</comment>
<dbReference type="RefSeq" id="WP_380800030.1">
    <property type="nucleotide sequence ID" value="NZ_JALKHS010000004.1"/>
</dbReference>
<dbReference type="Proteomes" id="UP001203512">
    <property type="component" value="Unassembled WGS sequence"/>
</dbReference>
<evidence type="ECO:0000313" key="2">
    <source>
        <dbReference type="Proteomes" id="UP001203512"/>
    </source>
</evidence>
<keyword evidence="2" id="KW-1185">Reference proteome</keyword>
<reference evidence="1 2" key="1">
    <citation type="submission" date="2022-04" db="EMBL/GenBank/DDBJ databases">
        <authorList>
            <person name="Huq M.A."/>
        </authorList>
    </citation>
    <scope>NUCLEOTIDE SEQUENCE [LARGE SCALE GENOMIC DNA]</scope>
    <source>
        <strain evidence="1 2">MAH-33</strain>
    </source>
</reference>
<organism evidence="1 2">
    <name type="scientific">Sphingobium agri</name>
    <dbReference type="NCBI Taxonomy" id="2933566"/>
    <lineage>
        <taxon>Bacteria</taxon>
        <taxon>Pseudomonadati</taxon>
        <taxon>Pseudomonadota</taxon>
        <taxon>Alphaproteobacteria</taxon>
        <taxon>Sphingomonadales</taxon>
        <taxon>Sphingomonadaceae</taxon>
        <taxon>Sphingobium</taxon>
    </lineage>
</organism>
<name>A0ABT0DTK0_9SPHN</name>
<dbReference type="Pfam" id="PF20331">
    <property type="entry name" value="DUF6626"/>
    <property type="match status" value="1"/>
</dbReference>
<protein>
    <submittedName>
        <fullName evidence="1">Uncharacterized protein</fullName>
    </submittedName>
</protein>
<accession>A0ABT0DTK0</accession>
<dbReference type="InterPro" id="IPR046734">
    <property type="entry name" value="DUF6626"/>
</dbReference>
<proteinExistence type="predicted"/>